<dbReference type="EMBL" id="SNRY01001982">
    <property type="protein sequence ID" value="KAA6327497.1"/>
    <property type="molecule type" value="Genomic_DNA"/>
</dbReference>
<dbReference type="AlphaFoldDB" id="A0A5J4R061"/>
<reference evidence="2" key="1">
    <citation type="submission" date="2019-03" db="EMBL/GenBank/DDBJ databases">
        <title>Single cell metagenomics reveals metabolic interactions within the superorganism composed of flagellate Streblomastix strix and complex community of Bacteroidetes bacteria on its surface.</title>
        <authorList>
            <person name="Treitli S.C."/>
            <person name="Kolisko M."/>
            <person name="Husnik F."/>
            <person name="Keeling P."/>
            <person name="Hampl V."/>
        </authorList>
    </citation>
    <scope>NUCLEOTIDE SEQUENCE</scope>
    <source>
        <strain evidence="2">STM</strain>
    </source>
</reference>
<sequence>MGLFNFLRKNKVKESDPPEIKKEDFVDDSNPSDKSDIITIAYGTGKPIDIIYSYLEGDYESKGYSDALCNPDNSYKEMNKKLIKSELEVKLKRVILVYGDKLREIDFHIKSRSEAGLIDIVKDLESKKDTLEKHRDILIEMESEIQDNNISYIHRMLTSYERGFLRGLAALSLETVKMKQL</sequence>
<name>A0A5J4R061_9ZZZZ</name>
<evidence type="ECO:0000256" key="1">
    <source>
        <dbReference type="SAM" id="MobiDB-lite"/>
    </source>
</evidence>
<comment type="caution">
    <text evidence="2">The sequence shown here is derived from an EMBL/GenBank/DDBJ whole genome shotgun (WGS) entry which is preliminary data.</text>
</comment>
<accession>A0A5J4R061</accession>
<proteinExistence type="predicted"/>
<organism evidence="2">
    <name type="scientific">termite gut metagenome</name>
    <dbReference type="NCBI Taxonomy" id="433724"/>
    <lineage>
        <taxon>unclassified sequences</taxon>
        <taxon>metagenomes</taxon>
        <taxon>organismal metagenomes</taxon>
    </lineage>
</organism>
<protein>
    <submittedName>
        <fullName evidence="2">Uncharacterized protein</fullName>
    </submittedName>
</protein>
<evidence type="ECO:0000313" key="2">
    <source>
        <dbReference type="EMBL" id="KAA6327497.1"/>
    </source>
</evidence>
<feature type="compositionally biased region" description="Basic and acidic residues" evidence="1">
    <location>
        <begin position="12"/>
        <end position="24"/>
    </location>
</feature>
<gene>
    <name evidence="2" type="ORF">EZS27_023522</name>
</gene>
<feature type="region of interest" description="Disordered" evidence="1">
    <location>
        <begin position="1"/>
        <end position="30"/>
    </location>
</feature>